<dbReference type="InterPro" id="IPR000477">
    <property type="entry name" value="RT_dom"/>
</dbReference>
<dbReference type="EC" id="2.7.7.49" evidence="1"/>
<dbReference type="PROSITE" id="PS50878">
    <property type="entry name" value="RT_POL"/>
    <property type="match status" value="1"/>
</dbReference>
<dbReference type="InterPro" id="IPR043128">
    <property type="entry name" value="Rev_trsase/Diguanyl_cyclase"/>
</dbReference>
<dbReference type="AlphaFoldDB" id="A0AAE1KWU6"/>
<keyword evidence="5" id="KW-1185">Reference proteome</keyword>
<name>A0AAE1KWU6_PETCI</name>
<dbReference type="Pfam" id="PF00078">
    <property type="entry name" value="RVT_1"/>
    <property type="match status" value="1"/>
</dbReference>
<dbReference type="Proteomes" id="UP001286313">
    <property type="component" value="Unassembled WGS sequence"/>
</dbReference>
<feature type="domain" description="Reverse transcriptase" evidence="2">
    <location>
        <begin position="1"/>
        <end position="113"/>
    </location>
</feature>
<evidence type="ECO:0000313" key="3">
    <source>
        <dbReference type="EMBL" id="KAK3887003.1"/>
    </source>
</evidence>
<evidence type="ECO:0000256" key="1">
    <source>
        <dbReference type="ARBA" id="ARBA00012493"/>
    </source>
</evidence>
<dbReference type="EMBL" id="JAWQEG010000654">
    <property type="protein sequence ID" value="KAK3887003.1"/>
    <property type="molecule type" value="Genomic_DNA"/>
</dbReference>
<dbReference type="PANTHER" id="PTHR33064">
    <property type="entry name" value="POL PROTEIN"/>
    <property type="match status" value="1"/>
</dbReference>
<dbReference type="EMBL" id="JAWQEG010000199">
    <property type="protein sequence ID" value="KAK3893569.1"/>
    <property type="molecule type" value="Genomic_DNA"/>
</dbReference>
<dbReference type="GO" id="GO:0003964">
    <property type="term" value="F:RNA-directed DNA polymerase activity"/>
    <property type="evidence" value="ECO:0007669"/>
    <property type="project" value="UniProtKB-EC"/>
</dbReference>
<dbReference type="CDD" id="cd01647">
    <property type="entry name" value="RT_LTR"/>
    <property type="match status" value="1"/>
</dbReference>
<gene>
    <name evidence="4" type="ORF">Pcinc_002634</name>
    <name evidence="3" type="ORF">Pcinc_008885</name>
</gene>
<dbReference type="SUPFAM" id="SSF56672">
    <property type="entry name" value="DNA/RNA polymerases"/>
    <property type="match status" value="1"/>
</dbReference>
<dbReference type="FunFam" id="3.30.70.270:FF:000003">
    <property type="entry name" value="Transposon Ty3-G Gag-Pol polyprotein"/>
    <property type="match status" value="1"/>
</dbReference>
<dbReference type="InterPro" id="IPR051320">
    <property type="entry name" value="Viral_Replic_Matur_Polypro"/>
</dbReference>
<dbReference type="InterPro" id="IPR043502">
    <property type="entry name" value="DNA/RNA_pol_sf"/>
</dbReference>
<evidence type="ECO:0000259" key="2">
    <source>
        <dbReference type="PROSITE" id="PS50878"/>
    </source>
</evidence>
<dbReference type="PANTHER" id="PTHR33064:SF37">
    <property type="entry name" value="RIBONUCLEASE H"/>
    <property type="match status" value="1"/>
</dbReference>
<dbReference type="Gene3D" id="3.30.70.270">
    <property type="match status" value="2"/>
</dbReference>
<evidence type="ECO:0000313" key="5">
    <source>
        <dbReference type="Proteomes" id="UP001286313"/>
    </source>
</evidence>
<dbReference type="Gene3D" id="3.10.10.10">
    <property type="entry name" value="HIV Type 1 Reverse Transcriptase, subunit A, domain 1"/>
    <property type="match status" value="1"/>
</dbReference>
<reference evidence="3" key="1">
    <citation type="submission" date="2023-10" db="EMBL/GenBank/DDBJ databases">
        <title>Genome assemblies of two species of porcelain crab, Petrolisthes cinctipes and Petrolisthes manimaculis (Anomura: Porcellanidae).</title>
        <authorList>
            <person name="Angst P."/>
        </authorList>
    </citation>
    <scope>NUCLEOTIDE SEQUENCE</scope>
    <source>
        <strain evidence="3">PB745_01</strain>
        <tissue evidence="3">Gill</tissue>
    </source>
</reference>
<sequence length="207" mass="23818">MKAGYHQVEVAEKDIEKTAFSYGWGYWQFKVMPVGLCNAPATFEHLMDRVLEGLHWQTALIYLDDVIVFGQIFDQEFKRLSEVFNKIRAAHLKLNPKKCHLFQKEVKYLGHIVSDSGVHTDPEKVSAVKDWPAPTCVKDLRSFLGFCAYYWHFIKDFASIATPLHKLLGKRQKFEWTAVTQKAFDQLKQALVSSPVWPGQIMQHSSG</sequence>
<proteinExistence type="predicted"/>
<dbReference type="FunFam" id="3.30.70.270:FF:000020">
    <property type="entry name" value="Transposon Tf2-6 polyprotein-like Protein"/>
    <property type="match status" value="1"/>
</dbReference>
<organism evidence="3 5">
    <name type="scientific">Petrolisthes cinctipes</name>
    <name type="common">Flat porcelain crab</name>
    <dbReference type="NCBI Taxonomy" id="88211"/>
    <lineage>
        <taxon>Eukaryota</taxon>
        <taxon>Metazoa</taxon>
        <taxon>Ecdysozoa</taxon>
        <taxon>Arthropoda</taxon>
        <taxon>Crustacea</taxon>
        <taxon>Multicrustacea</taxon>
        <taxon>Malacostraca</taxon>
        <taxon>Eumalacostraca</taxon>
        <taxon>Eucarida</taxon>
        <taxon>Decapoda</taxon>
        <taxon>Pleocyemata</taxon>
        <taxon>Anomura</taxon>
        <taxon>Galatheoidea</taxon>
        <taxon>Porcellanidae</taxon>
        <taxon>Petrolisthes</taxon>
    </lineage>
</organism>
<accession>A0AAE1KWU6</accession>
<comment type="caution">
    <text evidence="3">The sequence shown here is derived from an EMBL/GenBank/DDBJ whole genome shotgun (WGS) entry which is preliminary data.</text>
</comment>
<evidence type="ECO:0000313" key="4">
    <source>
        <dbReference type="EMBL" id="KAK3893569.1"/>
    </source>
</evidence>
<protein>
    <recommendedName>
        <fullName evidence="1">RNA-directed DNA polymerase</fullName>
        <ecNumber evidence="1">2.7.7.49</ecNumber>
    </recommendedName>
</protein>